<dbReference type="SUPFAM" id="SSF47370">
    <property type="entry name" value="Bromodomain"/>
    <property type="match status" value="1"/>
</dbReference>
<keyword evidence="2 4" id="KW-0103">Bromodomain</keyword>
<evidence type="ECO:0000313" key="8">
    <source>
        <dbReference type="Proteomes" id="UP000323000"/>
    </source>
</evidence>
<protein>
    <recommendedName>
        <fullName evidence="6">Bromo domain-containing protein</fullName>
    </recommendedName>
</protein>
<reference evidence="8" key="1">
    <citation type="journal article" date="2019" name="Gigascience">
        <title>De novo genome assembly of the endangered Acer yangbiense, a plant species with extremely small populations endemic to Yunnan Province, China.</title>
        <authorList>
            <person name="Yang J."/>
            <person name="Wariss H.M."/>
            <person name="Tao L."/>
            <person name="Zhang R."/>
            <person name="Yun Q."/>
            <person name="Hollingsworth P."/>
            <person name="Dao Z."/>
            <person name="Luo G."/>
            <person name="Guo H."/>
            <person name="Ma Y."/>
            <person name="Sun W."/>
        </authorList>
    </citation>
    <scope>NUCLEOTIDE SEQUENCE [LARGE SCALE GENOMIC DNA]</scope>
    <source>
        <strain evidence="8">cv. Malutang</strain>
    </source>
</reference>
<keyword evidence="3" id="KW-0804">Transcription</keyword>
<dbReference type="InterPro" id="IPR036427">
    <property type="entry name" value="Bromodomain-like_sf"/>
</dbReference>
<dbReference type="PANTHER" id="PTHR45926">
    <property type="entry name" value="OSJNBA0053K19.4 PROTEIN"/>
    <property type="match status" value="1"/>
</dbReference>
<accession>A0A5C7GUX1</accession>
<dbReference type="InterPro" id="IPR027353">
    <property type="entry name" value="NET_dom"/>
</dbReference>
<proteinExistence type="predicted"/>
<evidence type="ECO:0000256" key="2">
    <source>
        <dbReference type="ARBA" id="ARBA00023117"/>
    </source>
</evidence>
<evidence type="ECO:0000256" key="1">
    <source>
        <dbReference type="ARBA" id="ARBA00023015"/>
    </source>
</evidence>
<dbReference type="AlphaFoldDB" id="A0A5C7GUX1"/>
<dbReference type="Gene3D" id="1.20.920.10">
    <property type="entry name" value="Bromodomain-like"/>
    <property type="match status" value="1"/>
</dbReference>
<dbReference type="EMBL" id="VAHF01000013">
    <property type="protein sequence ID" value="TXG48420.1"/>
    <property type="molecule type" value="Genomic_DNA"/>
</dbReference>
<dbReference type="Pfam" id="PF00439">
    <property type="entry name" value="Bromodomain"/>
    <property type="match status" value="1"/>
</dbReference>
<feature type="domain" description="Bromo" evidence="6">
    <location>
        <begin position="124"/>
        <end position="201"/>
    </location>
</feature>
<dbReference type="PROSITE" id="PS50014">
    <property type="entry name" value="BROMODOMAIN_2"/>
    <property type="match status" value="1"/>
</dbReference>
<dbReference type="SMART" id="SM00297">
    <property type="entry name" value="BROMO"/>
    <property type="match status" value="1"/>
</dbReference>
<dbReference type="Pfam" id="PF17035">
    <property type="entry name" value="BET"/>
    <property type="match status" value="1"/>
</dbReference>
<dbReference type="PRINTS" id="PR00503">
    <property type="entry name" value="BROMODOMAIN"/>
</dbReference>
<keyword evidence="8" id="KW-1185">Reference proteome</keyword>
<keyword evidence="5" id="KW-0175">Coiled coil</keyword>
<name>A0A5C7GUX1_9ROSI</name>
<sequence>MESIVASNMDVRREGPIQAEGNDVKVEGFSKSIDDISQKVTLLEEKLNEVEHFYTTMDSTQPNMSKSSSFMKDKLKEKHNIIIEKQQQEASNREEAALRRMQELKRQFATIFRQASIKALQLITQHKWAWPFMQPVDVEGLGLHDYYEVSVYQVIEKPMDFSTIKNNMDGFGYKNVREIYADVRLVFKNAMKYNDERDDVHVMAKSLLEKFEEKWLLLLPKVVEEEKRQEEEETKAQLDMQLTQEALHANMARDINSELNEVDMQLEKLRETVVQKCRKMTTDEKKKLGAALTRLSPNDLDKALKIVAEYNPSFQPTAQEVDLNMDAQVNIHPLWALSIYLGKSTSMRFIFSFYIFLFGF</sequence>
<gene>
    <name evidence="7" type="ORF">EZV62_027714</name>
</gene>
<feature type="coiled-coil region" evidence="5">
    <location>
        <begin position="221"/>
        <end position="272"/>
    </location>
</feature>
<dbReference type="OrthoDB" id="21449at2759"/>
<evidence type="ECO:0000313" key="7">
    <source>
        <dbReference type="EMBL" id="TXG48420.1"/>
    </source>
</evidence>
<dbReference type="Gene3D" id="1.20.1270.220">
    <property type="match status" value="1"/>
</dbReference>
<evidence type="ECO:0000256" key="4">
    <source>
        <dbReference type="PROSITE-ProRule" id="PRU00035"/>
    </source>
</evidence>
<dbReference type="InterPro" id="IPR038336">
    <property type="entry name" value="NET_sf"/>
</dbReference>
<evidence type="ECO:0000256" key="3">
    <source>
        <dbReference type="ARBA" id="ARBA00023163"/>
    </source>
</evidence>
<comment type="caution">
    <text evidence="7">The sequence shown here is derived from an EMBL/GenBank/DDBJ whole genome shotgun (WGS) entry which is preliminary data.</text>
</comment>
<evidence type="ECO:0000259" key="6">
    <source>
        <dbReference type="PROSITE" id="PS50014"/>
    </source>
</evidence>
<dbReference type="InterPro" id="IPR001487">
    <property type="entry name" value="Bromodomain"/>
</dbReference>
<dbReference type="Proteomes" id="UP000323000">
    <property type="component" value="Chromosome 13"/>
</dbReference>
<evidence type="ECO:0000256" key="5">
    <source>
        <dbReference type="SAM" id="Coils"/>
    </source>
</evidence>
<organism evidence="7 8">
    <name type="scientific">Acer yangbiense</name>
    <dbReference type="NCBI Taxonomy" id="1000413"/>
    <lineage>
        <taxon>Eukaryota</taxon>
        <taxon>Viridiplantae</taxon>
        <taxon>Streptophyta</taxon>
        <taxon>Embryophyta</taxon>
        <taxon>Tracheophyta</taxon>
        <taxon>Spermatophyta</taxon>
        <taxon>Magnoliopsida</taxon>
        <taxon>eudicotyledons</taxon>
        <taxon>Gunneridae</taxon>
        <taxon>Pentapetalae</taxon>
        <taxon>rosids</taxon>
        <taxon>malvids</taxon>
        <taxon>Sapindales</taxon>
        <taxon>Sapindaceae</taxon>
        <taxon>Hippocastanoideae</taxon>
        <taxon>Acereae</taxon>
        <taxon>Acer</taxon>
    </lineage>
</organism>
<keyword evidence="1" id="KW-0805">Transcription regulation</keyword>